<protein>
    <submittedName>
        <fullName evidence="2">ABC transporter permease</fullName>
    </submittedName>
</protein>
<feature type="transmembrane region" description="Helical" evidence="1">
    <location>
        <begin position="119"/>
        <end position="142"/>
    </location>
</feature>
<dbReference type="Proteomes" id="UP000501387">
    <property type="component" value="Chromosome"/>
</dbReference>
<gene>
    <name evidence="2" type="ORF">G7067_11650</name>
</gene>
<sequence>MKRLLNSFLSELRKSATLPAVWAGIATSLLGSAAITALNAVTVLGAVATETTERLADTSPFETGFAGMPIFGVVGAVIIGVTVIGSEYTADRAESGGARQITTTLATTPRRTTLFVAKALTVLVYVASTALVTIPGNLALAWAMTHDAGIETVTQDEAVARILGTALYWGLMGLIAFSVTTLAQNGIIPLILLIANSSLVSFSLLLTNLTPLAHWLPDMAGRNLFGFPAEYVVQGGLDTVPGAPVMGAWTLGLLLISGILFRRRDA</sequence>
<organism evidence="2 3">
    <name type="scientific">Leucobacter insecticola</name>
    <dbReference type="NCBI Taxonomy" id="2714934"/>
    <lineage>
        <taxon>Bacteria</taxon>
        <taxon>Bacillati</taxon>
        <taxon>Actinomycetota</taxon>
        <taxon>Actinomycetes</taxon>
        <taxon>Micrococcales</taxon>
        <taxon>Microbacteriaceae</taxon>
        <taxon>Leucobacter</taxon>
    </lineage>
</organism>
<feature type="transmembrane region" description="Helical" evidence="1">
    <location>
        <begin position="162"/>
        <end position="183"/>
    </location>
</feature>
<evidence type="ECO:0000256" key="1">
    <source>
        <dbReference type="SAM" id="Phobius"/>
    </source>
</evidence>
<reference evidence="2 3" key="1">
    <citation type="submission" date="2020-03" db="EMBL/GenBank/DDBJ databases">
        <title>Leucobacter sp. nov., isolated from beetles.</title>
        <authorList>
            <person name="Hyun D.-W."/>
            <person name="Bae J.-W."/>
        </authorList>
    </citation>
    <scope>NUCLEOTIDE SEQUENCE [LARGE SCALE GENOMIC DNA]</scope>
    <source>
        <strain evidence="2 3">HDW9B</strain>
    </source>
</reference>
<keyword evidence="1" id="KW-1133">Transmembrane helix</keyword>
<feature type="transmembrane region" description="Helical" evidence="1">
    <location>
        <begin position="21"/>
        <end position="48"/>
    </location>
</feature>
<dbReference type="RefSeq" id="WP_166324540.1">
    <property type="nucleotide sequence ID" value="NZ_CP049934.1"/>
</dbReference>
<feature type="transmembrane region" description="Helical" evidence="1">
    <location>
        <begin position="243"/>
        <end position="261"/>
    </location>
</feature>
<evidence type="ECO:0000313" key="3">
    <source>
        <dbReference type="Proteomes" id="UP000501387"/>
    </source>
</evidence>
<keyword evidence="1" id="KW-0472">Membrane</keyword>
<feature type="transmembrane region" description="Helical" evidence="1">
    <location>
        <begin position="68"/>
        <end position="90"/>
    </location>
</feature>
<dbReference type="KEGG" id="lins:G7067_11650"/>
<evidence type="ECO:0000313" key="2">
    <source>
        <dbReference type="EMBL" id="QIM16906.1"/>
    </source>
</evidence>
<keyword evidence="1" id="KW-0812">Transmembrane</keyword>
<proteinExistence type="predicted"/>
<dbReference type="AlphaFoldDB" id="A0A6G8FKE1"/>
<keyword evidence="3" id="KW-1185">Reference proteome</keyword>
<name>A0A6G8FKE1_9MICO</name>
<accession>A0A6G8FKE1</accession>
<dbReference type="EMBL" id="CP049934">
    <property type="protein sequence ID" value="QIM16906.1"/>
    <property type="molecule type" value="Genomic_DNA"/>
</dbReference>
<feature type="transmembrane region" description="Helical" evidence="1">
    <location>
        <begin position="190"/>
        <end position="209"/>
    </location>
</feature>